<gene>
    <name evidence="2" type="ORF">SAMN06273572_103142</name>
</gene>
<evidence type="ECO:0000259" key="1">
    <source>
        <dbReference type="PROSITE" id="PS51819"/>
    </source>
</evidence>
<dbReference type="SUPFAM" id="SSF54593">
    <property type="entry name" value="Glyoxalase/Bleomycin resistance protein/Dihydroxybiphenyl dioxygenase"/>
    <property type="match status" value="1"/>
</dbReference>
<accession>A0A2C9CSG6</accession>
<evidence type="ECO:0000313" key="3">
    <source>
        <dbReference type="Proteomes" id="UP000220034"/>
    </source>
</evidence>
<protein>
    <submittedName>
        <fullName evidence="2">Glyoxalase/Bleomycin resistance protein/Dioxygenase superfamily protein</fullName>
    </submittedName>
</protein>
<dbReference type="Proteomes" id="UP000220034">
    <property type="component" value="Unassembled WGS sequence"/>
</dbReference>
<dbReference type="InterPro" id="IPR004360">
    <property type="entry name" value="Glyas_Fos-R_dOase_dom"/>
</dbReference>
<name>A0A2C9CSG6_9RHOB</name>
<dbReference type="InterPro" id="IPR029068">
    <property type="entry name" value="Glyas_Bleomycin-R_OHBP_Dase"/>
</dbReference>
<keyword evidence="2" id="KW-0223">Dioxygenase</keyword>
<proteinExistence type="predicted"/>
<dbReference type="InterPro" id="IPR037523">
    <property type="entry name" value="VOC_core"/>
</dbReference>
<dbReference type="GO" id="GO:0051213">
    <property type="term" value="F:dioxygenase activity"/>
    <property type="evidence" value="ECO:0007669"/>
    <property type="project" value="UniProtKB-KW"/>
</dbReference>
<dbReference type="Pfam" id="PF00903">
    <property type="entry name" value="Glyoxalase"/>
    <property type="match status" value="1"/>
</dbReference>
<dbReference type="AlphaFoldDB" id="A0A2C9CSG6"/>
<feature type="domain" description="VOC" evidence="1">
    <location>
        <begin position="15"/>
        <end position="135"/>
    </location>
</feature>
<dbReference type="PROSITE" id="PS51819">
    <property type="entry name" value="VOC"/>
    <property type="match status" value="1"/>
</dbReference>
<dbReference type="OrthoDB" id="9812656at2"/>
<keyword evidence="2" id="KW-0560">Oxidoreductase</keyword>
<dbReference type="Gene3D" id="3.10.180.10">
    <property type="entry name" value="2,3-Dihydroxybiphenyl 1,2-Dioxygenase, domain 1"/>
    <property type="match status" value="1"/>
</dbReference>
<sequence length="141" mass="15489">MNVNPPERPPFQIGGLGEIAIRCRDMPAMRAFYGGLLGLQLLAERHAGLVFYDLGAGIAGHRQVLALFTGDAGTTGASSVLHHIALGMTPQDQEQAMAWYETHQQPYHIEHFDWIGWRGVFTKDPEGNTVELVAKLKEPAP</sequence>
<dbReference type="RefSeq" id="WP_097929675.1">
    <property type="nucleotide sequence ID" value="NZ_OCTN01000003.1"/>
</dbReference>
<evidence type="ECO:0000313" key="2">
    <source>
        <dbReference type="EMBL" id="SOH94115.1"/>
    </source>
</evidence>
<keyword evidence="3" id="KW-1185">Reference proteome</keyword>
<organism evidence="2 3">
    <name type="scientific">Pontivivens marinum</name>
    <dbReference type="NCBI Taxonomy" id="1690039"/>
    <lineage>
        <taxon>Bacteria</taxon>
        <taxon>Pseudomonadati</taxon>
        <taxon>Pseudomonadota</taxon>
        <taxon>Alphaproteobacteria</taxon>
        <taxon>Rhodobacterales</taxon>
        <taxon>Paracoccaceae</taxon>
        <taxon>Pontivivens</taxon>
    </lineage>
</organism>
<dbReference type="CDD" id="cd06587">
    <property type="entry name" value="VOC"/>
    <property type="match status" value="1"/>
</dbReference>
<dbReference type="EMBL" id="OCTN01000003">
    <property type="protein sequence ID" value="SOH94115.1"/>
    <property type="molecule type" value="Genomic_DNA"/>
</dbReference>
<reference evidence="3" key="1">
    <citation type="submission" date="2017-09" db="EMBL/GenBank/DDBJ databases">
        <authorList>
            <person name="Varghese N."/>
            <person name="Submissions S."/>
        </authorList>
    </citation>
    <scope>NUCLEOTIDE SEQUENCE [LARGE SCALE GENOMIC DNA]</scope>
    <source>
        <strain evidence="3">C7</strain>
    </source>
</reference>